<dbReference type="RefSeq" id="WP_115594605.1">
    <property type="nucleotide sequence ID" value="NZ_QRHA01000026.1"/>
</dbReference>
<proteinExistence type="predicted"/>
<gene>
    <name evidence="1" type="ORF">DXV75_16950</name>
</gene>
<sequence>MDRKTADNILEELAIISVTIENLSRKIPKESRKQIAKDLGTLLKACTSIESEIGFKIPDIHPHYLGWENYSQLRKKHEDPEHPVVLPTEEQLEQAREQWSKIQNLLRS</sequence>
<dbReference type="Proteomes" id="UP000256561">
    <property type="component" value="Unassembled WGS sequence"/>
</dbReference>
<name>A0A3D8M2F7_9ALTE</name>
<keyword evidence="2" id="KW-1185">Reference proteome</keyword>
<accession>A0A3D8M2F7</accession>
<comment type="caution">
    <text evidence="1">The sequence shown here is derived from an EMBL/GenBank/DDBJ whole genome shotgun (WGS) entry which is preliminary data.</text>
</comment>
<evidence type="ECO:0000313" key="2">
    <source>
        <dbReference type="Proteomes" id="UP000256561"/>
    </source>
</evidence>
<dbReference type="OrthoDB" id="6387607at2"/>
<dbReference type="AlphaFoldDB" id="A0A3D8M2F7"/>
<reference evidence="2" key="1">
    <citation type="submission" date="2018-08" db="EMBL/GenBank/DDBJ databases">
        <authorList>
            <person name="Zhang J."/>
            <person name="Du Z.-J."/>
        </authorList>
    </citation>
    <scope>NUCLEOTIDE SEQUENCE [LARGE SCALE GENOMIC DNA]</scope>
    <source>
        <strain evidence="2">KCTC 52655</strain>
    </source>
</reference>
<organism evidence="1 2">
    <name type="scientific">Alteromonas aestuariivivens</name>
    <dbReference type="NCBI Taxonomy" id="1938339"/>
    <lineage>
        <taxon>Bacteria</taxon>
        <taxon>Pseudomonadati</taxon>
        <taxon>Pseudomonadota</taxon>
        <taxon>Gammaproteobacteria</taxon>
        <taxon>Alteromonadales</taxon>
        <taxon>Alteromonadaceae</taxon>
        <taxon>Alteromonas/Salinimonas group</taxon>
        <taxon>Alteromonas</taxon>
    </lineage>
</organism>
<dbReference type="EMBL" id="QRHA01000026">
    <property type="protein sequence ID" value="RDV23873.1"/>
    <property type="molecule type" value="Genomic_DNA"/>
</dbReference>
<protein>
    <submittedName>
        <fullName evidence="1">Uncharacterized protein</fullName>
    </submittedName>
</protein>
<evidence type="ECO:0000313" key="1">
    <source>
        <dbReference type="EMBL" id="RDV23873.1"/>
    </source>
</evidence>